<proteinExistence type="predicted"/>
<organism evidence="1">
    <name type="scientific">Rhizophora mucronata</name>
    <name type="common">Asiatic mangrove</name>
    <dbReference type="NCBI Taxonomy" id="61149"/>
    <lineage>
        <taxon>Eukaryota</taxon>
        <taxon>Viridiplantae</taxon>
        <taxon>Streptophyta</taxon>
        <taxon>Embryophyta</taxon>
        <taxon>Tracheophyta</taxon>
        <taxon>Spermatophyta</taxon>
        <taxon>Magnoliopsida</taxon>
        <taxon>eudicotyledons</taxon>
        <taxon>Gunneridae</taxon>
        <taxon>Pentapetalae</taxon>
        <taxon>rosids</taxon>
        <taxon>fabids</taxon>
        <taxon>Malpighiales</taxon>
        <taxon>Rhizophoraceae</taxon>
        <taxon>Rhizophora</taxon>
    </lineage>
</organism>
<dbReference type="AlphaFoldDB" id="A0A2P2IP59"/>
<name>A0A2P2IP59_RHIMU</name>
<evidence type="ECO:0000313" key="1">
    <source>
        <dbReference type="EMBL" id="MBW83009.1"/>
    </source>
</evidence>
<accession>A0A2P2IP59</accession>
<dbReference type="EMBL" id="GGEC01002526">
    <property type="protein sequence ID" value="MBW83009.1"/>
    <property type="molecule type" value="Transcribed_RNA"/>
</dbReference>
<sequence length="36" mass="4148">MLNQANTTIGKELRSSLVPISKLWEICKKCARRCQK</sequence>
<protein>
    <submittedName>
        <fullName evidence="1">Uncharacterized protein</fullName>
    </submittedName>
</protein>
<reference evidence="1" key="1">
    <citation type="submission" date="2018-02" db="EMBL/GenBank/DDBJ databases">
        <title>Rhizophora mucronata_Transcriptome.</title>
        <authorList>
            <person name="Meera S.P."/>
            <person name="Sreeshan A."/>
            <person name="Augustine A."/>
        </authorList>
    </citation>
    <scope>NUCLEOTIDE SEQUENCE</scope>
    <source>
        <tissue evidence="1">Leaf</tissue>
    </source>
</reference>